<feature type="transmembrane region" description="Helical" evidence="1">
    <location>
        <begin position="57"/>
        <end position="78"/>
    </location>
</feature>
<feature type="transmembrane region" description="Helical" evidence="1">
    <location>
        <begin position="404"/>
        <end position="428"/>
    </location>
</feature>
<evidence type="ECO:0000313" key="3">
    <source>
        <dbReference type="EMBL" id="CDW99046.1"/>
    </source>
</evidence>
<name>A0A0F7S9V0_9BASI</name>
<dbReference type="Proteomes" id="UP000242770">
    <property type="component" value="Unassembled WGS sequence"/>
</dbReference>
<keyword evidence="1" id="KW-0812">Transmembrane</keyword>
<evidence type="ECO:0000313" key="4">
    <source>
        <dbReference type="Proteomes" id="UP000242770"/>
    </source>
</evidence>
<evidence type="ECO:0000313" key="2">
    <source>
        <dbReference type="EMBL" id="CDU24982.1"/>
    </source>
</evidence>
<reference evidence="2" key="2">
    <citation type="submission" date="2014-06" db="EMBL/GenBank/DDBJ databases">
        <authorList>
            <person name="Ju J."/>
            <person name="Zhang J."/>
        </authorList>
    </citation>
    <scope>NUCLEOTIDE SEQUENCE</scope>
    <source>
        <strain evidence="2">SscI8</strain>
    </source>
</reference>
<proteinExistence type="predicted"/>
<keyword evidence="1" id="KW-1133">Transmembrane helix</keyword>
<accession>A0A0F7S9V0</accession>
<feature type="transmembrane region" description="Helical" evidence="1">
    <location>
        <begin position="185"/>
        <end position="218"/>
    </location>
</feature>
<evidence type="ECO:0000256" key="1">
    <source>
        <dbReference type="SAM" id="Phobius"/>
    </source>
</evidence>
<reference evidence="4" key="1">
    <citation type="submission" date="2014-06" db="EMBL/GenBank/DDBJ databases">
        <authorList>
            <person name="Berkman P.J."/>
        </authorList>
    </citation>
    <scope>NUCLEOTIDE SEQUENCE [LARGE SCALE GENOMIC DNA]</scope>
</reference>
<organism evidence="3 4">
    <name type="scientific">Sporisorium scitamineum</name>
    <dbReference type="NCBI Taxonomy" id="49012"/>
    <lineage>
        <taxon>Eukaryota</taxon>
        <taxon>Fungi</taxon>
        <taxon>Dikarya</taxon>
        <taxon>Basidiomycota</taxon>
        <taxon>Ustilaginomycotina</taxon>
        <taxon>Ustilaginomycetes</taxon>
        <taxon>Ustilaginales</taxon>
        <taxon>Ustilaginaceae</taxon>
        <taxon>Sporisorium</taxon>
    </lineage>
</organism>
<dbReference type="OrthoDB" id="2555114at2759"/>
<feature type="transmembrane region" description="Helical" evidence="1">
    <location>
        <begin position="360"/>
        <end position="384"/>
    </location>
</feature>
<dbReference type="EMBL" id="CCFA01004018">
    <property type="protein sequence ID" value="CDW99046.1"/>
    <property type="molecule type" value="Genomic_DNA"/>
</dbReference>
<keyword evidence="1" id="KW-0472">Membrane</keyword>
<sequence>MFTTSAPDLDTPVHPLSLLHPVQPNNMIFIHRNQTRLELANALSPTVNTSLPASSRIWLLASEFEVIITFLVCSIMLYKKQALGKLWIITKRSSTHGTFYVANAVFVLTLGVALYLFAWDTVAVVVSGFSFAHISVLEWWWIVPLPWMPLVIGTYVSIHGFAVGCSPRSPLSRVNANIAAGRSKWYYVGVPNSAALVNAVLILPCLVFIGSTIGLVVMSGYDYYRAKAFAHHMLPSDLLVYIANHTSGKPATLVDGDALASDELVWLARTVAANYMQVHRWVCLNLAVFAAAAFALIIPCIVYGIPNIISLVDHTCSRYTQPLPTTCTTFPRKVWFLITKGRPTTDSISGINLETWKMTILAIGYVWILILCIPAYAWLPVYLICDIWPNRVLTGDAAPAIYRAALAVSGISLISCTSVAIFCTVATLDPLFRAAIGLNIIRTQIPIDIKVEFHRSQYEESEVVGAGSEDLAYDGRAKTLTVMFKPSLSTMGSVKRSPAESKFPDYPEDLDVIEPTVDIEAGIPPRR</sequence>
<protein>
    <submittedName>
        <fullName evidence="2">Probable Dik6, novel virulence factor</fullName>
    </submittedName>
</protein>
<dbReference type="EMBL" id="LK056681">
    <property type="protein sequence ID" value="CDU24982.1"/>
    <property type="molecule type" value="Genomic_DNA"/>
</dbReference>
<dbReference type="AlphaFoldDB" id="A0A0F7S9V0"/>
<feature type="transmembrane region" description="Helical" evidence="1">
    <location>
        <begin position="284"/>
        <end position="305"/>
    </location>
</feature>
<reference evidence="3" key="3">
    <citation type="submission" date="2014-06" db="EMBL/GenBank/DDBJ databases">
        <authorList>
            <person name="Berkman J.Paul."/>
        </authorList>
    </citation>
    <scope>NUCLEOTIDE SEQUENCE [LARGE SCALE GENOMIC DNA]</scope>
</reference>
<keyword evidence="4" id="KW-1185">Reference proteome</keyword>
<gene>
    <name evidence="3" type="primary">SSCI67840.1</name>
    <name evidence="2" type="ORF">SPSC_04815</name>
</gene>
<feature type="transmembrane region" description="Helical" evidence="1">
    <location>
        <begin position="99"/>
        <end position="119"/>
    </location>
</feature>